<evidence type="ECO:0000313" key="2">
    <source>
        <dbReference type="EMBL" id="EAN86905.1"/>
    </source>
</evidence>
<dbReference type="Proteomes" id="UP000002296">
    <property type="component" value="Unassembled WGS sequence"/>
</dbReference>
<dbReference type="PaxDb" id="353153-Q4D303"/>
<dbReference type="GeneID" id="3539245"/>
<comment type="caution">
    <text evidence="2">The sequence shown here is derived from an EMBL/GenBank/DDBJ whole genome shotgun (WGS) entry which is preliminary data.</text>
</comment>
<gene>
    <name evidence="2" type="ORF">Tc00.1047053510269.40</name>
</gene>
<proteinExistence type="predicted"/>
<protein>
    <submittedName>
        <fullName evidence="2">Uncharacterized protein</fullName>
    </submittedName>
</protein>
<dbReference type="InParanoid" id="Q4D303"/>
<dbReference type="AlphaFoldDB" id="Q4D303"/>
<keyword evidence="3" id="KW-1185">Reference proteome</keyword>
<dbReference type="EMBL" id="AAHK01001126">
    <property type="protein sequence ID" value="EAN86905.1"/>
    <property type="molecule type" value="Genomic_DNA"/>
</dbReference>
<accession>Q4D303</accession>
<dbReference type="RefSeq" id="XP_808756.1">
    <property type="nucleotide sequence ID" value="XM_803663.1"/>
</dbReference>
<evidence type="ECO:0000256" key="1">
    <source>
        <dbReference type="SAM" id="MobiDB-lite"/>
    </source>
</evidence>
<reference evidence="2 3" key="1">
    <citation type="journal article" date="2005" name="Science">
        <title>The genome sequence of Trypanosoma cruzi, etiologic agent of Chagas disease.</title>
        <authorList>
            <person name="El-Sayed N.M."/>
            <person name="Myler P.J."/>
            <person name="Bartholomeu D.C."/>
            <person name="Nilsson D."/>
            <person name="Aggarwal G."/>
            <person name="Tran A.N."/>
            <person name="Ghedin E."/>
            <person name="Worthey E.A."/>
            <person name="Delcher A.L."/>
            <person name="Blandin G."/>
            <person name="Westenberger S.J."/>
            <person name="Caler E."/>
            <person name="Cerqueira G.C."/>
            <person name="Branche C."/>
            <person name="Haas B."/>
            <person name="Anupama A."/>
            <person name="Arner E."/>
            <person name="Aslund L."/>
            <person name="Attipoe P."/>
            <person name="Bontempi E."/>
            <person name="Bringaud F."/>
            <person name="Burton P."/>
            <person name="Cadag E."/>
            <person name="Campbell D.A."/>
            <person name="Carrington M."/>
            <person name="Crabtree J."/>
            <person name="Darban H."/>
            <person name="da Silveira J.F."/>
            <person name="de Jong P."/>
            <person name="Edwards K."/>
            <person name="Englund P.T."/>
            <person name="Fazelina G."/>
            <person name="Feldblyum T."/>
            <person name="Ferella M."/>
            <person name="Frasch A.C."/>
            <person name="Gull K."/>
            <person name="Horn D."/>
            <person name="Hou L."/>
            <person name="Huang Y."/>
            <person name="Kindlund E."/>
            <person name="Klingbeil M."/>
            <person name="Kluge S."/>
            <person name="Koo H."/>
            <person name="Lacerda D."/>
            <person name="Levin M.J."/>
            <person name="Lorenzi H."/>
            <person name="Louie T."/>
            <person name="Machado C.R."/>
            <person name="McCulloch R."/>
            <person name="McKenna A."/>
            <person name="Mizuno Y."/>
            <person name="Mottram J.C."/>
            <person name="Nelson S."/>
            <person name="Ochaya S."/>
            <person name="Osoegawa K."/>
            <person name="Pai G."/>
            <person name="Parsons M."/>
            <person name="Pentony M."/>
            <person name="Pettersson U."/>
            <person name="Pop M."/>
            <person name="Ramirez J.L."/>
            <person name="Rinta J."/>
            <person name="Robertson L."/>
            <person name="Salzberg S.L."/>
            <person name="Sanchez D.O."/>
            <person name="Seyler A."/>
            <person name="Sharma R."/>
            <person name="Shetty J."/>
            <person name="Simpson A.J."/>
            <person name="Sisk E."/>
            <person name="Tammi M.T."/>
            <person name="Tarleton R."/>
            <person name="Teixeira S."/>
            <person name="Van Aken S."/>
            <person name="Vogt C."/>
            <person name="Ward P.N."/>
            <person name="Wickstead B."/>
            <person name="Wortman J."/>
            <person name="White O."/>
            <person name="Fraser C.M."/>
            <person name="Stuart K.D."/>
            <person name="Andersson B."/>
        </authorList>
    </citation>
    <scope>NUCLEOTIDE SEQUENCE [LARGE SCALE GENOMIC DNA]</scope>
    <source>
        <strain evidence="2 3">CL Brener</strain>
    </source>
</reference>
<sequence length="199" mass="21833">MDWPFTPYALELSIRDSLPGLTPGSGSVLNAFLRHLVPAAHCSLRKMTNTSLTAACEVPGKWNTPLPSANTGRTHPHRELSANPAAPYAARGERRNGPPPPVSTAGTPPMSACIHATTHDPRRGVACRRRNGTMAERVHRRGVRAFRVTTVNVKRINGQKTDKVPLQAPMTTIALQRLRYCNHHQPLSRPTVHGRPCRT</sequence>
<feature type="region of interest" description="Disordered" evidence="1">
    <location>
        <begin position="66"/>
        <end position="108"/>
    </location>
</feature>
<evidence type="ECO:0000313" key="3">
    <source>
        <dbReference type="Proteomes" id="UP000002296"/>
    </source>
</evidence>
<organism evidence="2 3">
    <name type="scientific">Trypanosoma cruzi (strain CL Brener)</name>
    <dbReference type="NCBI Taxonomy" id="353153"/>
    <lineage>
        <taxon>Eukaryota</taxon>
        <taxon>Discoba</taxon>
        <taxon>Euglenozoa</taxon>
        <taxon>Kinetoplastea</taxon>
        <taxon>Metakinetoplastina</taxon>
        <taxon>Trypanosomatida</taxon>
        <taxon>Trypanosomatidae</taxon>
        <taxon>Trypanosoma</taxon>
        <taxon>Schizotrypanum</taxon>
    </lineage>
</organism>
<dbReference type="KEGG" id="tcr:510269.40"/>
<name>Q4D303_TRYCC</name>